<dbReference type="Pfam" id="PF00702">
    <property type="entry name" value="Hydrolase"/>
    <property type="match status" value="1"/>
</dbReference>
<accession>A0ABD5WST7</accession>
<organism evidence="6 7">
    <name type="scientific">Halorussus caseinilyticus</name>
    <dbReference type="NCBI Taxonomy" id="3034025"/>
    <lineage>
        <taxon>Archaea</taxon>
        <taxon>Methanobacteriati</taxon>
        <taxon>Methanobacteriota</taxon>
        <taxon>Stenosarchaea group</taxon>
        <taxon>Halobacteria</taxon>
        <taxon>Halobacteriales</taxon>
        <taxon>Haladaptataceae</taxon>
        <taxon>Halorussus</taxon>
    </lineage>
</organism>
<feature type="region of interest" description="Disordered" evidence="5">
    <location>
        <begin position="208"/>
        <end position="239"/>
    </location>
</feature>
<keyword evidence="3 6" id="KW-0378">Hydrolase</keyword>
<reference evidence="6 7" key="1">
    <citation type="journal article" date="2019" name="Int. J. Syst. Evol. Microbiol.">
        <title>The Global Catalogue of Microorganisms (GCM) 10K type strain sequencing project: providing services to taxonomists for standard genome sequencing and annotation.</title>
        <authorList>
            <consortium name="The Broad Institute Genomics Platform"/>
            <consortium name="The Broad Institute Genome Sequencing Center for Infectious Disease"/>
            <person name="Wu L."/>
            <person name="Ma J."/>
        </authorList>
    </citation>
    <scope>NUCLEOTIDE SEQUENCE [LARGE SCALE GENOMIC DNA]</scope>
    <source>
        <strain evidence="6 7">DT72</strain>
    </source>
</reference>
<dbReference type="Gene3D" id="1.20.120.710">
    <property type="entry name" value="Haloacid dehalogenase hydrolase-like domain"/>
    <property type="match status" value="1"/>
</dbReference>
<dbReference type="SUPFAM" id="SSF56784">
    <property type="entry name" value="HAD-like"/>
    <property type="match status" value="1"/>
</dbReference>
<evidence type="ECO:0000313" key="6">
    <source>
        <dbReference type="EMBL" id="MFC7082465.1"/>
    </source>
</evidence>
<dbReference type="SFLD" id="SFLDG01129">
    <property type="entry name" value="C1.5:_HAD__Beta-PGM__Phosphata"/>
    <property type="match status" value="1"/>
</dbReference>
<dbReference type="AlphaFoldDB" id="A0ABD5WST7"/>
<dbReference type="InterPro" id="IPR051400">
    <property type="entry name" value="HAD-like_hydrolase"/>
</dbReference>
<dbReference type="GO" id="GO:0044281">
    <property type="term" value="P:small molecule metabolic process"/>
    <property type="evidence" value="ECO:0007669"/>
    <property type="project" value="UniProtKB-ARBA"/>
</dbReference>
<dbReference type="SFLD" id="SFLDS00003">
    <property type="entry name" value="Haloacid_Dehalogenase"/>
    <property type="match status" value="1"/>
</dbReference>
<evidence type="ECO:0000313" key="7">
    <source>
        <dbReference type="Proteomes" id="UP001596407"/>
    </source>
</evidence>
<dbReference type="GO" id="GO:0016787">
    <property type="term" value="F:hydrolase activity"/>
    <property type="evidence" value="ECO:0007669"/>
    <property type="project" value="UniProtKB-KW"/>
</dbReference>
<evidence type="ECO:0000256" key="5">
    <source>
        <dbReference type="SAM" id="MobiDB-lite"/>
    </source>
</evidence>
<comment type="similarity">
    <text evidence="2">Belongs to the HAD-like hydrolase superfamily.</text>
</comment>
<proteinExistence type="inferred from homology"/>
<evidence type="ECO:0000256" key="3">
    <source>
        <dbReference type="ARBA" id="ARBA00022801"/>
    </source>
</evidence>
<dbReference type="EMBL" id="JBHSZH010000005">
    <property type="protein sequence ID" value="MFC7082465.1"/>
    <property type="molecule type" value="Genomic_DNA"/>
</dbReference>
<comment type="caution">
    <text evidence="6">The sequence shown here is derived from an EMBL/GenBank/DDBJ whole genome shotgun (WGS) entry which is preliminary data.</text>
</comment>
<dbReference type="EC" id="3.1.3.-" evidence="6"/>
<name>A0ABD5WST7_9EURY</name>
<keyword evidence="4" id="KW-0460">Magnesium</keyword>
<dbReference type="InterPro" id="IPR023214">
    <property type="entry name" value="HAD_sf"/>
</dbReference>
<dbReference type="PANTHER" id="PTHR46470">
    <property type="entry name" value="N-ACYLNEURAMINATE-9-PHOSPHATASE"/>
    <property type="match status" value="1"/>
</dbReference>
<dbReference type="RefSeq" id="WP_382210343.1">
    <property type="nucleotide sequence ID" value="NZ_JBHSZH010000005.1"/>
</dbReference>
<evidence type="ECO:0000256" key="1">
    <source>
        <dbReference type="ARBA" id="ARBA00001946"/>
    </source>
</evidence>
<dbReference type="Proteomes" id="UP001596407">
    <property type="component" value="Unassembled WGS sequence"/>
</dbReference>
<evidence type="ECO:0000256" key="2">
    <source>
        <dbReference type="ARBA" id="ARBA00007958"/>
    </source>
</evidence>
<protein>
    <submittedName>
        <fullName evidence="6">HAD family hydrolase</fullName>
        <ecNumber evidence="6">3.1.3.-</ecNumber>
    </submittedName>
</protein>
<sequence length="239" mass="25155">MSGDDHATSDDDADIDAVLFDLDGTLVEYERPPGELLDLAFESAGEDSFFDVGEYFDRFGDHLAPGVSIAEGRANCFAEIAADRGHAPERGRAVADAFAAERDHSRVECLPGARETLDELADDHALGVVTNGPPEMQTTKLEAAGLADCFETVVFAGHDAAAKPDPEPSEVALADLGATADRAVHVGNSLSSDVAGAHAAGVGSVWVPSEEGVEPDPEPHYALSSLERLADSERPWKSD</sequence>
<dbReference type="NCBIfam" id="TIGR01509">
    <property type="entry name" value="HAD-SF-IA-v3"/>
    <property type="match status" value="1"/>
</dbReference>
<dbReference type="Gene3D" id="3.40.50.1000">
    <property type="entry name" value="HAD superfamily/HAD-like"/>
    <property type="match status" value="1"/>
</dbReference>
<keyword evidence="7" id="KW-1185">Reference proteome</keyword>
<gene>
    <name evidence="6" type="ORF">ACFQJ6_22645</name>
</gene>
<comment type="cofactor">
    <cofactor evidence="1">
        <name>Mg(2+)</name>
        <dbReference type="ChEBI" id="CHEBI:18420"/>
    </cofactor>
</comment>
<feature type="compositionally biased region" description="Basic and acidic residues" evidence="5">
    <location>
        <begin position="228"/>
        <end position="239"/>
    </location>
</feature>
<dbReference type="NCBIfam" id="TIGR01549">
    <property type="entry name" value="HAD-SF-IA-v1"/>
    <property type="match status" value="1"/>
</dbReference>
<dbReference type="InterPro" id="IPR006439">
    <property type="entry name" value="HAD-SF_hydro_IA"/>
</dbReference>
<dbReference type="InterPro" id="IPR036412">
    <property type="entry name" value="HAD-like_sf"/>
</dbReference>
<evidence type="ECO:0000256" key="4">
    <source>
        <dbReference type="ARBA" id="ARBA00022842"/>
    </source>
</evidence>